<evidence type="ECO:0000313" key="1">
    <source>
        <dbReference type="EnsemblMetazoa" id="GPAI009693-PA"/>
    </source>
</evidence>
<dbReference type="VEuPathDB" id="VectorBase:GPAI009693"/>
<protein>
    <submittedName>
        <fullName evidence="1">Uncharacterized protein</fullName>
    </submittedName>
</protein>
<reference evidence="2" key="1">
    <citation type="submission" date="2014-03" db="EMBL/GenBank/DDBJ databases">
        <authorList>
            <person name="Aksoy S."/>
            <person name="Warren W."/>
            <person name="Wilson R.K."/>
        </authorList>
    </citation>
    <scope>NUCLEOTIDE SEQUENCE [LARGE SCALE GENOMIC DNA]</scope>
    <source>
        <strain evidence="2">IAEA</strain>
    </source>
</reference>
<organism evidence="1 2">
    <name type="scientific">Glossina pallidipes</name>
    <name type="common">Tsetse fly</name>
    <dbReference type="NCBI Taxonomy" id="7398"/>
    <lineage>
        <taxon>Eukaryota</taxon>
        <taxon>Metazoa</taxon>
        <taxon>Ecdysozoa</taxon>
        <taxon>Arthropoda</taxon>
        <taxon>Hexapoda</taxon>
        <taxon>Insecta</taxon>
        <taxon>Pterygota</taxon>
        <taxon>Neoptera</taxon>
        <taxon>Endopterygota</taxon>
        <taxon>Diptera</taxon>
        <taxon>Brachycera</taxon>
        <taxon>Muscomorpha</taxon>
        <taxon>Hippoboscoidea</taxon>
        <taxon>Glossinidae</taxon>
        <taxon>Glossina</taxon>
    </lineage>
</organism>
<reference evidence="1" key="2">
    <citation type="submission" date="2020-05" db="UniProtKB">
        <authorList>
            <consortium name="EnsemblMetazoa"/>
        </authorList>
    </citation>
    <scope>IDENTIFICATION</scope>
    <source>
        <strain evidence="1">IAEA</strain>
    </source>
</reference>
<dbReference type="AlphaFoldDB" id="A0A1A9ZBK9"/>
<accession>A0A1A9ZBK9</accession>
<dbReference type="EnsemblMetazoa" id="GPAI009693-RA">
    <property type="protein sequence ID" value="GPAI009693-PA"/>
    <property type="gene ID" value="GPAI009693"/>
</dbReference>
<evidence type="ECO:0000313" key="2">
    <source>
        <dbReference type="Proteomes" id="UP000092445"/>
    </source>
</evidence>
<sequence>MKDQQYIAGLTVKLIKSSERHELSFVLKDQMILCSLCRLSGKELRKDLVTMLLCEVQERISWAWIQKSLTTQKIISKAQEIIKPDYRLSQDTGKLLTITISVYNDLQRPLPEQPPNRFTYPLVAMDETWIYQSKSNLFIV</sequence>
<proteinExistence type="predicted"/>
<name>A0A1A9ZBK9_GLOPL</name>
<keyword evidence="2" id="KW-1185">Reference proteome</keyword>
<dbReference type="Proteomes" id="UP000092445">
    <property type="component" value="Unassembled WGS sequence"/>
</dbReference>